<name>A0A7M4DFK6_9MICO</name>
<sequence>MGEVGQRSEVSGSEDPDERVEVIAVVAVISIIAVLIAAVPLLLLEPQGGDGAAPIGAIFGVPMVASALIIEVVVRAHMSNRPLNRMMLWWVLGVLPVAIVACAIPAVLDDPEYFAYETPLGAVGTLGGMLVLAYVGILMGALLWFFVVFPLAHLVMALIARARGDKEGGRIGVGSFFLLALAAVIIIGALSLDGLAAGRAGLGQIIAALLGIPGSYEVVWPAGLWIVRGIVVGLVLTFGGWQAIMRRVRRRP</sequence>
<gene>
    <name evidence="2" type="ORF">HALOF300_00897</name>
</gene>
<dbReference type="EMBL" id="CACRYJ010000014">
    <property type="protein sequence ID" value="VZO35699.1"/>
    <property type="molecule type" value="Genomic_DNA"/>
</dbReference>
<reference evidence="2 3" key="1">
    <citation type="submission" date="2019-11" db="EMBL/GenBank/DDBJ databases">
        <authorList>
            <person name="Criscuolo A."/>
        </authorList>
    </citation>
    <scope>NUCLEOTIDE SEQUENCE [LARGE SCALE GENOMIC DNA]</scope>
    <source>
        <strain evidence="2">CIP111667</strain>
    </source>
</reference>
<evidence type="ECO:0000313" key="3">
    <source>
        <dbReference type="Proteomes" id="UP000419743"/>
    </source>
</evidence>
<feature type="transmembrane region" description="Helical" evidence="1">
    <location>
        <begin position="55"/>
        <end position="74"/>
    </location>
</feature>
<keyword evidence="1" id="KW-0812">Transmembrane</keyword>
<feature type="transmembrane region" description="Helical" evidence="1">
    <location>
        <begin position="171"/>
        <end position="192"/>
    </location>
</feature>
<feature type="transmembrane region" description="Helical" evidence="1">
    <location>
        <begin position="86"/>
        <end position="108"/>
    </location>
</feature>
<keyword evidence="1" id="KW-1133">Transmembrane helix</keyword>
<feature type="transmembrane region" description="Helical" evidence="1">
    <location>
        <begin position="20"/>
        <end position="43"/>
    </location>
</feature>
<proteinExistence type="predicted"/>
<evidence type="ECO:0000256" key="1">
    <source>
        <dbReference type="SAM" id="Phobius"/>
    </source>
</evidence>
<feature type="transmembrane region" description="Helical" evidence="1">
    <location>
        <begin position="128"/>
        <end position="159"/>
    </location>
</feature>
<comment type="caution">
    <text evidence="2">The sequence shown here is derived from an EMBL/GenBank/DDBJ whole genome shotgun (WGS) entry which is preliminary data.</text>
</comment>
<accession>A0A7M4DFK6</accession>
<dbReference type="RefSeq" id="WP_156739658.1">
    <property type="nucleotide sequence ID" value="NZ_CACRYJ010000014.1"/>
</dbReference>
<organism evidence="2 3">
    <name type="scientific">Occultella aeris</name>
    <dbReference type="NCBI Taxonomy" id="2761496"/>
    <lineage>
        <taxon>Bacteria</taxon>
        <taxon>Bacillati</taxon>
        <taxon>Actinomycetota</taxon>
        <taxon>Actinomycetes</taxon>
        <taxon>Micrococcales</taxon>
        <taxon>Ruaniaceae</taxon>
        <taxon>Occultella</taxon>
    </lineage>
</organism>
<evidence type="ECO:0000313" key="2">
    <source>
        <dbReference type="EMBL" id="VZO35699.1"/>
    </source>
</evidence>
<dbReference type="Proteomes" id="UP000419743">
    <property type="component" value="Unassembled WGS sequence"/>
</dbReference>
<feature type="transmembrane region" description="Helical" evidence="1">
    <location>
        <begin position="225"/>
        <end position="244"/>
    </location>
</feature>
<keyword evidence="1" id="KW-0472">Membrane</keyword>
<keyword evidence="3" id="KW-1185">Reference proteome</keyword>
<dbReference type="AlphaFoldDB" id="A0A7M4DFK6"/>
<protein>
    <submittedName>
        <fullName evidence="2">Uncharacterized protein</fullName>
    </submittedName>
</protein>